<protein>
    <submittedName>
        <fullName evidence="3">Universal stress protein</fullName>
    </submittedName>
</protein>
<dbReference type="OrthoDB" id="9804721at2"/>
<gene>
    <name evidence="3" type="ORF">FHP25_28490</name>
</gene>
<dbReference type="CDD" id="cd00293">
    <property type="entry name" value="USP-like"/>
    <property type="match status" value="1"/>
</dbReference>
<organism evidence="3 4">
    <name type="scientific">Vineibacter terrae</name>
    <dbReference type="NCBI Taxonomy" id="2586908"/>
    <lineage>
        <taxon>Bacteria</taxon>
        <taxon>Pseudomonadati</taxon>
        <taxon>Pseudomonadota</taxon>
        <taxon>Alphaproteobacteria</taxon>
        <taxon>Hyphomicrobiales</taxon>
        <taxon>Vineibacter</taxon>
    </lineage>
</organism>
<dbReference type="Proteomes" id="UP000321638">
    <property type="component" value="Unassembled WGS sequence"/>
</dbReference>
<dbReference type="SUPFAM" id="SSF52402">
    <property type="entry name" value="Adenine nucleotide alpha hydrolases-like"/>
    <property type="match status" value="2"/>
</dbReference>
<dbReference type="RefSeq" id="WP_147850391.1">
    <property type="nucleotide sequence ID" value="NZ_VDUZ01000039.1"/>
</dbReference>
<dbReference type="PANTHER" id="PTHR46268">
    <property type="entry name" value="STRESS RESPONSE PROTEIN NHAX"/>
    <property type="match status" value="1"/>
</dbReference>
<comment type="caution">
    <text evidence="3">The sequence shown here is derived from an EMBL/GenBank/DDBJ whole genome shotgun (WGS) entry which is preliminary data.</text>
</comment>
<name>A0A5C8PES1_9HYPH</name>
<sequence>MAYRTILVHCDADRTTQSRVATAAELAQRFKAHLAGLHVRARFEAPVFTDAGAAMDLLYRAYEERSKADEAAATAAFNQGIAHKGVSSEWRTADGAIDQELVVQTRYADLVVIGQHDGAAPVTTTPASLPETVAMATGRPVLVVPHIGVTKPPGGTVLLCWNASREAARAAADALPFLTAAEKVIVLVIDPESSPTGHGPEPGADVAGWLARHGVKVTVQRDSAADSDVGNVILSRAADFGVDLIAMGIYGHSRLREMVLGGASRTVLASMTAPVLISH</sequence>
<comment type="similarity">
    <text evidence="1">Belongs to the universal stress protein A family.</text>
</comment>
<dbReference type="Pfam" id="PF00582">
    <property type="entry name" value="Usp"/>
    <property type="match status" value="2"/>
</dbReference>
<dbReference type="InterPro" id="IPR006015">
    <property type="entry name" value="Universal_stress_UspA"/>
</dbReference>
<dbReference type="PRINTS" id="PR01438">
    <property type="entry name" value="UNVRSLSTRESS"/>
</dbReference>
<accession>A0A5C8PES1</accession>
<keyword evidence="4" id="KW-1185">Reference proteome</keyword>
<dbReference type="Gene3D" id="3.40.50.12370">
    <property type="match status" value="1"/>
</dbReference>
<evidence type="ECO:0000256" key="1">
    <source>
        <dbReference type="ARBA" id="ARBA00008791"/>
    </source>
</evidence>
<feature type="domain" description="UspA" evidence="2">
    <location>
        <begin position="3"/>
        <end position="145"/>
    </location>
</feature>
<feature type="domain" description="UspA" evidence="2">
    <location>
        <begin position="157"/>
        <end position="277"/>
    </location>
</feature>
<dbReference type="EMBL" id="VDUZ01000039">
    <property type="protein sequence ID" value="TXL71809.1"/>
    <property type="molecule type" value="Genomic_DNA"/>
</dbReference>
<evidence type="ECO:0000259" key="2">
    <source>
        <dbReference type="Pfam" id="PF00582"/>
    </source>
</evidence>
<proteinExistence type="inferred from homology"/>
<dbReference type="InterPro" id="IPR006016">
    <property type="entry name" value="UspA"/>
</dbReference>
<evidence type="ECO:0000313" key="4">
    <source>
        <dbReference type="Proteomes" id="UP000321638"/>
    </source>
</evidence>
<dbReference type="PANTHER" id="PTHR46268:SF15">
    <property type="entry name" value="UNIVERSAL STRESS PROTEIN HP_0031"/>
    <property type="match status" value="1"/>
</dbReference>
<dbReference type="AlphaFoldDB" id="A0A5C8PES1"/>
<reference evidence="3 4" key="1">
    <citation type="submission" date="2019-06" db="EMBL/GenBank/DDBJ databases">
        <title>New taxonomy in bacterial strain CC-CFT640, isolated from vineyard.</title>
        <authorList>
            <person name="Lin S.-Y."/>
            <person name="Tsai C.-F."/>
            <person name="Young C.-C."/>
        </authorList>
    </citation>
    <scope>NUCLEOTIDE SEQUENCE [LARGE SCALE GENOMIC DNA]</scope>
    <source>
        <strain evidence="3 4">CC-CFT640</strain>
    </source>
</reference>
<evidence type="ECO:0000313" key="3">
    <source>
        <dbReference type="EMBL" id="TXL71809.1"/>
    </source>
</evidence>